<comment type="caution">
    <text evidence="3">The sequence shown here is derived from an EMBL/GenBank/DDBJ whole genome shotgun (WGS) entry which is preliminary data.</text>
</comment>
<dbReference type="Pfam" id="PF04149">
    <property type="entry name" value="DUF397"/>
    <property type="match status" value="1"/>
</dbReference>
<gene>
    <name evidence="3" type="ORF">AN218_06100</name>
</gene>
<keyword evidence="4" id="KW-1185">Reference proteome</keyword>
<dbReference type="Proteomes" id="UP000176005">
    <property type="component" value="Unassembled WGS sequence"/>
</dbReference>
<evidence type="ECO:0000259" key="2">
    <source>
        <dbReference type="Pfam" id="PF04149"/>
    </source>
</evidence>
<evidence type="ECO:0000313" key="3">
    <source>
        <dbReference type="EMBL" id="OEV12947.1"/>
    </source>
</evidence>
<dbReference type="RefSeq" id="WP_070015582.1">
    <property type="nucleotide sequence ID" value="NZ_LJGW01000110.1"/>
</dbReference>
<dbReference type="EMBL" id="LJGW01000110">
    <property type="protein sequence ID" value="OEV12947.1"/>
    <property type="molecule type" value="Genomic_DNA"/>
</dbReference>
<feature type="region of interest" description="Disordered" evidence="1">
    <location>
        <begin position="1"/>
        <end position="36"/>
    </location>
</feature>
<proteinExistence type="predicted"/>
<organism evidence="3 4">
    <name type="scientific">Streptomyces nanshensis</name>
    <dbReference type="NCBI Taxonomy" id="518642"/>
    <lineage>
        <taxon>Bacteria</taxon>
        <taxon>Bacillati</taxon>
        <taxon>Actinomycetota</taxon>
        <taxon>Actinomycetes</taxon>
        <taxon>Kitasatosporales</taxon>
        <taxon>Streptomycetaceae</taxon>
        <taxon>Streptomyces</taxon>
    </lineage>
</organism>
<dbReference type="AlphaFoldDB" id="A0A1E7L9R0"/>
<dbReference type="PATRIC" id="fig|518642.10.peg.7378"/>
<protein>
    <recommendedName>
        <fullName evidence="2">DUF397 domain-containing protein</fullName>
    </recommendedName>
</protein>
<evidence type="ECO:0000256" key="1">
    <source>
        <dbReference type="SAM" id="MobiDB-lite"/>
    </source>
</evidence>
<dbReference type="InterPro" id="IPR007278">
    <property type="entry name" value="DUF397"/>
</dbReference>
<feature type="domain" description="DUF397" evidence="2">
    <location>
        <begin position="27"/>
        <end position="79"/>
    </location>
</feature>
<accession>A0A1E7L9R0</accession>
<name>A0A1E7L9R0_9ACTN</name>
<sequence length="88" mass="9320">MNPDAVTGPDTGRLRNGMPARELGTEGWHKPWSGQNGGACVEAKKLPDGRVALRQSTDPEGPVLLYTPEEITAFIEGAKAGEADFLTA</sequence>
<reference evidence="3 4" key="1">
    <citation type="journal article" date="2016" name="Front. Microbiol.">
        <title>Comparative Genomics Analysis of Streptomyces Species Reveals Their Adaptation to the Marine Environment and Their Diversity at the Genomic Level.</title>
        <authorList>
            <person name="Tian X."/>
            <person name="Zhang Z."/>
            <person name="Yang T."/>
            <person name="Chen M."/>
            <person name="Li J."/>
            <person name="Chen F."/>
            <person name="Yang J."/>
            <person name="Li W."/>
            <person name="Zhang B."/>
            <person name="Zhang Z."/>
            <person name="Wu J."/>
            <person name="Zhang C."/>
            <person name="Long L."/>
            <person name="Xiao J."/>
        </authorList>
    </citation>
    <scope>NUCLEOTIDE SEQUENCE [LARGE SCALE GENOMIC DNA]</scope>
    <source>
        <strain evidence="3 4">SCSIO 10429</strain>
    </source>
</reference>
<evidence type="ECO:0000313" key="4">
    <source>
        <dbReference type="Proteomes" id="UP000176005"/>
    </source>
</evidence>